<reference evidence="2 3" key="1">
    <citation type="journal article" date="2021" name="Plant Biotechnol. J.">
        <title>Multi-omics assisted identification of the key and species-specific regulatory components of drought-tolerant mechanisms in Gossypium stocksii.</title>
        <authorList>
            <person name="Yu D."/>
            <person name="Ke L."/>
            <person name="Zhang D."/>
            <person name="Wu Y."/>
            <person name="Sun Y."/>
            <person name="Mei J."/>
            <person name="Sun J."/>
            <person name="Sun Y."/>
        </authorList>
    </citation>
    <scope>NUCLEOTIDE SEQUENCE [LARGE SCALE GENOMIC DNA]</scope>
    <source>
        <strain evidence="3">cv. E1</strain>
        <tissue evidence="2">Leaf</tissue>
    </source>
</reference>
<evidence type="ECO:0000313" key="3">
    <source>
        <dbReference type="Proteomes" id="UP000828251"/>
    </source>
</evidence>
<dbReference type="EMBL" id="JAIQCV010000003">
    <property type="protein sequence ID" value="KAH1113972.1"/>
    <property type="molecule type" value="Genomic_DNA"/>
</dbReference>
<gene>
    <name evidence="2" type="ORF">J1N35_007350</name>
</gene>
<comment type="caution">
    <text evidence="2">The sequence shown here is derived from an EMBL/GenBank/DDBJ whole genome shotgun (WGS) entry which is preliminary data.</text>
</comment>
<keyword evidence="3" id="KW-1185">Reference proteome</keyword>
<dbReference type="OrthoDB" id="1935113at2759"/>
<organism evidence="2 3">
    <name type="scientific">Gossypium stocksii</name>
    <dbReference type="NCBI Taxonomy" id="47602"/>
    <lineage>
        <taxon>Eukaryota</taxon>
        <taxon>Viridiplantae</taxon>
        <taxon>Streptophyta</taxon>
        <taxon>Embryophyta</taxon>
        <taxon>Tracheophyta</taxon>
        <taxon>Spermatophyta</taxon>
        <taxon>Magnoliopsida</taxon>
        <taxon>eudicotyledons</taxon>
        <taxon>Gunneridae</taxon>
        <taxon>Pentapetalae</taxon>
        <taxon>rosids</taxon>
        <taxon>malvids</taxon>
        <taxon>Malvales</taxon>
        <taxon>Malvaceae</taxon>
        <taxon>Malvoideae</taxon>
        <taxon>Gossypium</taxon>
    </lineage>
</organism>
<feature type="compositionally biased region" description="Basic residues" evidence="1">
    <location>
        <begin position="25"/>
        <end position="37"/>
    </location>
</feature>
<dbReference type="Proteomes" id="UP000828251">
    <property type="component" value="Unassembled WGS sequence"/>
</dbReference>
<evidence type="ECO:0000313" key="2">
    <source>
        <dbReference type="EMBL" id="KAH1113972.1"/>
    </source>
</evidence>
<protein>
    <recommendedName>
        <fullName evidence="4">Retrotransposon protein, putative, Ty1-copia subclass</fullName>
    </recommendedName>
</protein>
<name>A0A9D3W7D0_9ROSI</name>
<dbReference type="AlphaFoldDB" id="A0A9D3W7D0"/>
<sequence length="226" mass="25840">MLNGGKLTQGKPKANLVIGPLSSKGKQKAKGKKKKLTKSSIPPRVDRKKARKSKDPEKIKCFFYNRKGHLRSKCNEYLDYLTEKEKGMILFVVEACLVEESIKNWVIEFGATNHMGVSLQGFNETRSLRNNNLSLRARDGSYVSAEVVGEGYAIQMACYILNDVPTKSTCKTPYDLWYGKKPALNHFKIWGYLTRILDKDAKKLDARIELYIFVRYPKETKDCFTI</sequence>
<evidence type="ECO:0008006" key="4">
    <source>
        <dbReference type="Google" id="ProtNLM"/>
    </source>
</evidence>
<feature type="region of interest" description="Disordered" evidence="1">
    <location>
        <begin position="1"/>
        <end position="53"/>
    </location>
</feature>
<evidence type="ECO:0000256" key="1">
    <source>
        <dbReference type="SAM" id="MobiDB-lite"/>
    </source>
</evidence>
<proteinExistence type="predicted"/>
<accession>A0A9D3W7D0</accession>